<feature type="compositionally biased region" description="Basic and acidic residues" evidence="1">
    <location>
        <begin position="43"/>
        <end position="55"/>
    </location>
</feature>
<accession>A0A834N242</accession>
<evidence type="ECO:0000313" key="2">
    <source>
        <dbReference type="EMBL" id="KAF7393840.1"/>
    </source>
</evidence>
<dbReference type="EMBL" id="JACSDZ010000010">
    <property type="protein sequence ID" value="KAF7393840.1"/>
    <property type="molecule type" value="Genomic_DNA"/>
</dbReference>
<evidence type="ECO:0000313" key="3">
    <source>
        <dbReference type="Proteomes" id="UP000617340"/>
    </source>
</evidence>
<gene>
    <name evidence="2" type="ORF">HZH68_010659</name>
</gene>
<name>A0A834N242_VESGE</name>
<dbReference type="Proteomes" id="UP000617340">
    <property type="component" value="Unassembled WGS sequence"/>
</dbReference>
<reference evidence="2" key="1">
    <citation type="journal article" date="2020" name="G3 (Bethesda)">
        <title>High-Quality Assemblies for Three Invasive Social Wasps from the &lt;i&gt;Vespula&lt;/i&gt; Genus.</title>
        <authorList>
            <person name="Harrop T.W.R."/>
            <person name="Guhlin J."/>
            <person name="McLaughlin G.M."/>
            <person name="Permina E."/>
            <person name="Stockwell P."/>
            <person name="Gilligan J."/>
            <person name="Le Lec M.F."/>
            <person name="Gruber M.A.M."/>
            <person name="Quinn O."/>
            <person name="Lovegrove M."/>
            <person name="Duncan E.J."/>
            <person name="Remnant E.J."/>
            <person name="Van Eeckhoven J."/>
            <person name="Graham B."/>
            <person name="Knapp R.A."/>
            <person name="Langford K.W."/>
            <person name="Kronenberg Z."/>
            <person name="Press M.O."/>
            <person name="Eacker S.M."/>
            <person name="Wilson-Rankin E.E."/>
            <person name="Purcell J."/>
            <person name="Lester P.J."/>
            <person name="Dearden P.K."/>
        </authorList>
    </citation>
    <scope>NUCLEOTIDE SEQUENCE</scope>
    <source>
        <strain evidence="2">Linc-1</strain>
    </source>
</reference>
<feature type="region of interest" description="Disordered" evidence="1">
    <location>
        <begin position="40"/>
        <end position="68"/>
    </location>
</feature>
<sequence>MLFKLQHEDFNEEGEKTVGDTLFHRNRFLHGYGSIPWATSQLDHGHEDKTEKNFEDELSGENGQRQRDLRPCLSITASRYSSAYRRRPAGKGSNSPIYSQAMASEYKFSTAMWAQPD</sequence>
<proteinExistence type="predicted"/>
<dbReference type="AlphaFoldDB" id="A0A834N242"/>
<protein>
    <submittedName>
        <fullName evidence="2">Uncharacterized protein</fullName>
    </submittedName>
</protein>
<evidence type="ECO:0000256" key="1">
    <source>
        <dbReference type="SAM" id="MobiDB-lite"/>
    </source>
</evidence>
<keyword evidence="3" id="KW-1185">Reference proteome</keyword>
<organism evidence="2 3">
    <name type="scientific">Vespula germanica</name>
    <name type="common">German yellow jacket</name>
    <name type="synonym">Paravespula germanica</name>
    <dbReference type="NCBI Taxonomy" id="30212"/>
    <lineage>
        <taxon>Eukaryota</taxon>
        <taxon>Metazoa</taxon>
        <taxon>Ecdysozoa</taxon>
        <taxon>Arthropoda</taxon>
        <taxon>Hexapoda</taxon>
        <taxon>Insecta</taxon>
        <taxon>Pterygota</taxon>
        <taxon>Neoptera</taxon>
        <taxon>Endopterygota</taxon>
        <taxon>Hymenoptera</taxon>
        <taxon>Apocrita</taxon>
        <taxon>Aculeata</taxon>
        <taxon>Vespoidea</taxon>
        <taxon>Vespidae</taxon>
        <taxon>Vespinae</taxon>
        <taxon>Vespula</taxon>
    </lineage>
</organism>
<comment type="caution">
    <text evidence="2">The sequence shown here is derived from an EMBL/GenBank/DDBJ whole genome shotgun (WGS) entry which is preliminary data.</text>
</comment>